<keyword evidence="2" id="KW-1185">Reference proteome</keyword>
<dbReference type="EMBL" id="KX832224">
    <property type="protein sequence ID" value="ARR28947.1"/>
    <property type="molecule type" value="Genomic_DNA"/>
</dbReference>
<evidence type="ECO:0000313" key="1">
    <source>
        <dbReference type="EMBL" id="ARR28947.1"/>
    </source>
</evidence>
<evidence type="ECO:0000313" key="2">
    <source>
        <dbReference type="Proteomes" id="UP000203507"/>
    </source>
</evidence>
<organism evidence="1">
    <name type="scientific">Ranid herpesvirus 3</name>
    <dbReference type="NCBI Taxonomy" id="1987509"/>
    <lineage>
        <taxon>Viruses</taxon>
        <taxon>Duplodnaviria</taxon>
        <taxon>Heunggongvirae</taxon>
        <taxon>Peploviricota</taxon>
        <taxon>Herviviricetes</taxon>
        <taxon>Herpesvirales</taxon>
        <taxon>Alloherpesviridae</taxon>
        <taxon>Batravirus</taxon>
        <taxon>Batravirus ranidallo3</taxon>
    </lineage>
</organism>
<proteinExistence type="predicted"/>
<name>A0A1X9T5H7_9VIRU</name>
<dbReference type="Proteomes" id="UP000203507">
    <property type="component" value="Segment"/>
</dbReference>
<accession>A0A1X9T5H7</accession>
<sequence>MREDPRTPTNLEAASKGISRTAGQFESLEFVLPSPKPIQSFVMFAIRSLGSSATKPSVCRGPTITLLLLVFFIKSVVEASGEMQISSGLLCTLANKIALIVNVRNIV</sequence>
<dbReference type="RefSeq" id="YP_009362456.1">
    <property type="nucleotide sequence ID" value="NC_034618.1"/>
</dbReference>
<reference evidence="1" key="1">
    <citation type="journal article" date="2017" name="Vet. Pathol.">
        <title>Ranid Herpesvirus 3 and Proliferative Dermatitis in Free-Ranging Wild Common Frogs (Rana Temporaria).</title>
        <authorList>
            <person name="Origgi F.C."/>
            <person name="Schmidt B.R."/>
            <person name="Lohmann P."/>
            <person name="Otten P."/>
            <person name="Akdesir E."/>
            <person name="Gaschen V."/>
            <person name="Aguilar-Bultet L."/>
            <person name="Wahli T."/>
            <person name="Sattler U."/>
            <person name="Stoffel M.H."/>
        </authorList>
    </citation>
    <scope>NUCLEOTIDE SEQUENCE [LARGE SCALE GENOMIC DNA]</scope>
    <source>
        <strain evidence="1">FO1_2015</strain>
    </source>
</reference>
<protein>
    <submittedName>
        <fullName evidence="1">Uncharacterized protein</fullName>
    </submittedName>
</protein>
<dbReference type="KEGG" id="vg:32878281"/>
<dbReference type="GeneID" id="32878281"/>